<dbReference type="EC" id="2.3.3.1" evidence="1"/>
<keyword evidence="1" id="KW-0012">Acyltransferase</keyword>
<evidence type="ECO:0000313" key="2">
    <source>
        <dbReference type="Proteomes" id="UP001253595"/>
    </source>
</evidence>
<accession>A0ABU1V263</accession>
<keyword evidence="1" id="KW-0808">Transferase</keyword>
<gene>
    <name evidence="1" type="ORF">J2X05_003583</name>
</gene>
<dbReference type="GO" id="GO:0036440">
    <property type="term" value="F:citrate synthase activity"/>
    <property type="evidence" value="ECO:0007669"/>
    <property type="project" value="UniProtKB-EC"/>
</dbReference>
<comment type="caution">
    <text evidence="1">The sequence shown here is derived from an EMBL/GenBank/DDBJ whole genome shotgun (WGS) entry which is preliminary data.</text>
</comment>
<dbReference type="EMBL" id="JAVDVX010000007">
    <property type="protein sequence ID" value="MDR7091548.1"/>
    <property type="molecule type" value="Genomic_DNA"/>
</dbReference>
<protein>
    <submittedName>
        <fullName evidence="1">Citrate synthase</fullName>
        <ecNumber evidence="1">2.3.3.1</ecNumber>
    </submittedName>
</protein>
<organism evidence="1 2">
    <name type="scientific">Cellvibrio fibrivorans</name>
    <dbReference type="NCBI Taxonomy" id="126350"/>
    <lineage>
        <taxon>Bacteria</taxon>
        <taxon>Pseudomonadati</taxon>
        <taxon>Pseudomonadota</taxon>
        <taxon>Gammaproteobacteria</taxon>
        <taxon>Cellvibrionales</taxon>
        <taxon>Cellvibrionaceae</taxon>
        <taxon>Cellvibrio</taxon>
    </lineage>
</organism>
<name>A0ABU1V263_9GAMM</name>
<proteinExistence type="predicted"/>
<dbReference type="Proteomes" id="UP001253595">
    <property type="component" value="Unassembled WGS sequence"/>
</dbReference>
<dbReference type="Gene3D" id="1.10.580.10">
    <property type="entry name" value="Citrate Synthase, domain 1"/>
    <property type="match status" value="1"/>
</dbReference>
<dbReference type="SUPFAM" id="SSF48256">
    <property type="entry name" value="Citrate synthase"/>
    <property type="match status" value="1"/>
</dbReference>
<evidence type="ECO:0000313" key="1">
    <source>
        <dbReference type="EMBL" id="MDR7091548.1"/>
    </source>
</evidence>
<sequence>MQEKNTNQVRSRNEIFAERTSTKICLEQPSDDNPYIASAAFCHGYDVSELMAKRSFTDVFYLLFRGELPAPDEVQILQQLMIALINPGPRHPATRAAMNAGIGKTDPAHILPIGAALLGGEYHSGGVVEEAMRFLRKQQNQDAAVCAAAHVESSTPIPGFGAYYGGIDLLANTHAAQLAQLPGAGKALKWGMQLSYALEAKGMGWLMPGVASAVLSDLGFQPKAGVCLYQLMGAPGVVAHGLELANKPITAMPFVSDENYFIER</sequence>
<dbReference type="InterPro" id="IPR016142">
    <property type="entry name" value="Citrate_synth-like_lrg_a-sub"/>
</dbReference>
<dbReference type="InterPro" id="IPR036969">
    <property type="entry name" value="Citrate_synthase_sf"/>
</dbReference>
<reference evidence="1 2" key="1">
    <citation type="submission" date="2023-07" db="EMBL/GenBank/DDBJ databases">
        <title>Sorghum-associated microbial communities from plants grown in Nebraska, USA.</title>
        <authorList>
            <person name="Schachtman D."/>
        </authorList>
    </citation>
    <scope>NUCLEOTIDE SEQUENCE [LARGE SCALE GENOMIC DNA]</scope>
    <source>
        <strain evidence="1 2">BE190</strain>
    </source>
</reference>
<keyword evidence="2" id="KW-1185">Reference proteome</keyword>
<dbReference type="RefSeq" id="WP_310074969.1">
    <property type="nucleotide sequence ID" value="NZ_JAVDVX010000007.1"/>
</dbReference>